<evidence type="ECO:0000313" key="2">
    <source>
        <dbReference type="WBParaSite" id="PS1159_v2.g20362.t1"/>
    </source>
</evidence>
<organism evidence="1 2">
    <name type="scientific">Panagrolaimus sp. PS1159</name>
    <dbReference type="NCBI Taxonomy" id="55785"/>
    <lineage>
        <taxon>Eukaryota</taxon>
        <taxon>Metazoa</taxon>
        <taxon>Ecdysozoa</taxon>
        <taxon>Nematoda</taxon>
        <taxon>Chromadorea</taxon>
        <taxon>Rhabditida</taxon>
        <taxon>Tylenchina</taxon>
        <taxon>Panagrolaimomorpha</taxon>
        <taxon>Panagrolaimoidea</taxon>
        <taxon>Panagrolaimidae</taxon>
        <taxon>Panagrolaimus</taxon>
    </lineage>
</organism>
<name>A0AC35FS60_9BILA</name>
<protein>
    <submittedName>
        <fullName evidence="2">Uncharacterized protein</fullName>
    </submittedName>
</protein>
<reference evidence="2" key="1">
    <citation type="submission" date="2022-11" db="UniProtKB">
        <authorList>
            <consortium name="WormBaseParasite"/>
        </authorList>
    </citation>
    <scope>IDENTIFICATION</scope>
</reference>
<sequence length="79" mass="9123">MPVIKEQIERILNGYINTTNVVKLANKSLEYNAPILKGYCFTYISKCIEDGKQYDEASNLHQEIIDELYKSSVFRTVMS</sequence>
<accession>A0AC35FS60</accession>
<dbReference type="Proteomes" id="UP000887580">
    <property type="component" value="Unplaced"/>
</dbReference>
<dbReference type="WBParaSite" id="PS1159_v2.g20362.t1">
    <property type="protein sequence ID" value="PS1159_v2.g20362.t1"/>
    <property type="gene ID" value="PS1159_v2.g20362"/>
</dbReference>
<proteinExistence type="predicted"/>
<evidence type="ECO:0000313" key="1">
    <source>
        <dbReference type="Proteomes" id="UP000887580"/>
    </source>
</evidence>